<protein>
    <recommendedName>
        <fullName evidence="5">MARVEL domain-containing protein</fullName>
    </recommendedName>
</protein>
<feature type="transmembrane region" description="Helical" evidence="2">
    <location>
        <begin position="41"/>
        <end position="64"/>
    </location>
</feature>
<feature type="transmembrane region" description="Helical" evidence="2">
    <location>
        <begin position="71"/>
        <end position="92"/>
    </location>
</feature>
<keyword evidence="2" id="KW-1133">Transmembrane helix</keyword>
<gene>
    <name evidence="3" type="ORF">PFISCL1PPCAC_17131</name>
</gene>
<feature type="transmembrane region" description="Helical" evidence="2">
    <location>
        <begin position="12"/>
        <end position="35"/>
    </location>
</feature>
<keyword evidence="2" id="KW-0472">Membrane</keyword>
<evidence type="ECO:0008006" key="5">
    <source>
        <dbReference type="Google" id="ProtNLM"/>
    </source>
</evidence>
<evidence type="ECO:0000313" key="3">
    <source>
        <dbReference type="EMBL" id="GMT25834.1"/>
    </source>
</evidence>
<keyword evidence="4" id="KW-1185">Reference proteome</keyword>
<dbReference type="AlphaFoldDB" id="A0AAV5W1Q9"/>
<comment type="caution">
    <text evidence="3">The sequence shown here is derived from an EMBL/GenBank/DDBJ whole genome shotgun (WGS) entry which is preliminary data.</text>
</comment>
<dbReference type="PANTHER" id="PTHR34851">
    <property type="entry name" value="PROTEIN CBG05235-RELATED"/>
    <property type="match status" value="1"/>
</dbReference>
<feature type="transmembrane region" description="Helical" evidence="2">
    <location>
        <begin position="137"/>
        <end position="158"/>
    </location>
</feature>
<reference evidence="3" key="1">
    <citation type="submission" date="2023-10" db="EMBL/GenBank/DDBJ databases">
        <title>Genome assembly of Pristionchus species.</title>
        <authorList>
            <person name="Yoshida K."/>
            <person name="Sommer R.J."/>
        </authorList>
    </citation>
    <scope>NUCLEOTIDE SEQUENCE</scope>
    <source>
        <strain evidence="3">RS5133</strain>
    </source>
</reference>
<dbReference type="InterPro" id="IPR056709">
    <property type="entry name" value="DUF7807"/>
</dbReference>
<evidence type="ECO:0000256" key="2">
    <source>
        <dbReference type="SAM" id="Phobius"/>
    </source>
</evidence>
<sequence length="258" mass="28682">MTRYRCCCCPVSVGSRVLAILMAIGALGGLIANAWEYQVWYNWLISSIILLAYLFAAIMVFTALKKSNPMFMLPILVITVLSEIGGLVYFGFAVAACFTDNSPIAQYLTNWFYDPSNPSLRKLLIDLDISLEDYIRYYSITLAVSFFIALLLMIWVFITHFNTYRMLKDRLRHCHHQHQTPAVQVVPTAYAYPSTYPSPTAAPAPAPMYPVVAPSQAPPSYPGPSTAYPTAQPAANPAYPDLSAYANDPTVAKTQPRF</sequence>
<accession>A0AAV5W1Q9</accession>
<name>A0AAV5W1Q9_9BILA</name>
<dbReference type="Pfam" id="PF25093">
    <property type="entry name" value="DUF7807"/>
    <property type="match status" value="1"/>
</dbReference>
<keyword evidence="2" id="KW-0812">Transmembrane</keyword>
<organism evidence="3 4">
    <name type="scientific">Pristionchus fissidentatus</name>
    <dbReference type="NCBI Taxonomy" id="1538716"/>
    <lineage>
        <taxon>Eukaryota</taxon>
        <taxon>Metazoa</taxon>
        <taxon>Ecdysozoa</taxon>
        <taxon>Nematoda</taxon>
        <taxon>Chromadorea</taxon>
        <taxon>Rhabditida</taxon>
        <taxon>Rhabditina</taxon>
        <taxon>Diplogasteromorpha</taxon>
        <taxon>Diplogasteroidea</taxon>
        <taxon>Neodiplogasteridae</taxon>
        <taxon>Pristionchus</taxon>
    </lineage>
</organism>
<evidence type="ECO:0000256" key="1">
    <source>
        <dbReference type="SAM" id="MobiDB-lite"/>
    </source>
</evidence>
<evidence type="ECO:0000313" key="4">
    <source>
        <dbReference type="Proteomes" id="UP001432322"/>
    </source>
</evidence>
<proteinExistence type="predicted"/>
<dbReference type="PANTHER" id="PTHR34851:SF5">
    <property type="entry name" value="MARVEL DOMAIN-CONTAINING PROTEIN"/>
    <property type="match status" value="1"/>
</dbReference>
<dbReference type="Proteomes" id="UP001432322">
    <property type="component" value="Unassembled WGS sequence"/>
</dbReference>
<feature type="region of interest" description="Disordered" evidence="1">
    <location>
        <begin position="216"/>
        <end position="258"/>
    </location>
</feature>
<dbReference type="EMBL" id="BTSY01000004">
    <property type="protein sequence ID" value="GMT25834.1"/>
    <property type="molecule type" value="Genomic_DNA"/>
</dbReference>